<keyword evidence="4" id="KW-1185">Reference proteome</keyword>
<comment type="caution">
    <text evidence="1">The sequence shown here is derived from an EMBL/GenBank/DDBJ whole genome shotgun (WGS) entry which is preliminary data.</text>
</comment>
<reference evidence="1" key="2">
    <citation type="submission" date="2015-10" db="EMBL/GenBank/DDBJ databases">
        <authorList>
            <person name="Gilbert D.G."/>
        </authorList>
    </citation>
    <scope>NUCLEOTIDE SEQUENCE</scope>
    <source>
        <strain evidence="1">GO-13</strain>
    </source>
</reference>
<accession>A0A0T6BM89</accession>
<evidence type="ECO:0000313" key="1">
    <source>
        <dbReference type="EMBL" id="KRT92717.1"/>
    </source>
</evidence>
<dbReference type="PANTHER" id="PTHR39639:SF1">
    <property type="entry name" value="DUF262 DOMAIN-CONTAINING PROTEIN"/>
    <property type="match status" value="1"/>
</dbReference>
<dbReference type="Proteomes" id="UP000036168">
    <property type="component" value="Unassembled WGS sequence"/>
</dbReference>
<dbReference type="AlphaFoldDB" id="A0A0T6BM89"/>
<name>A0A0T6BM89_9BACI</name>
<evidence type="ECO:0000313" key="2">
    <source>
        <dbReference type="EMBL" id="MEC0483411.1"/>
    </source>
</evidence>
<sequence>MRKVRTDLSPNELKRMFESGNLSFDYPIQRKPGQWNLFKQSELIHSFVCDDPIPDMYAVQKDGIIYIIDGSQRLTSVFSYIDNEYKCHPNTPNAKMDLYNMNIELSNKDFSQLDEAAQNKILNEKLNVYILENATYEDIERVIRKLNNGSPMTNSQKIRGVLGKDLSKTLKEIAKKKFFEQTKLTPKAIDRHEDEAVIIQTHMLFYENDWNKLNSRDVLNYSEVIRREDRVDCLQKISEAIDYLIEVLDIAKQKFVFSKELTRILRKAHLPMIIYTAIFALENNVTARHFAEWLFTEMNDQLNPDFPIDTGYKKYCGHGSTAKVKVLGRRDYMMSSFEKNLKKSV</sequence>
<dbReference type="Proteomes" id="UP001341297">
    <property type="component" value="Unassembled WGS sequence"/>
</dbReference>
<proteinExistence type="predicted"/>
<reference evidence="1 3" key="1">
    <citation type="journal article" date="2015" name="Int. J. Syst. Evol. Microbiol.">
        <title>Bacillus glycinifermentans sp. nov., isolated from fermented soybean paste.</title>
        <authorList>
            <person name="Kim S.J."/>
            <person name="Dunlap C.A."/>
            <person name="Kwon S.W."/>
            <person name="Rooney A.P."/>
        </authorList>
    </citation>
    <scope>NUCLEOTIDE SEQUENCE [LARGE SCALE GENOMIC DNA]</scope>
    <source>
        <strain evidence="1 3">GO-13</strain>
    </source>
</reference>
<dbReference type="PANTHER" id="PTHR39639">
    <property type="entry name" value="CHROMOSOME 16, WHOLE GENOME SHOTGUN SEQUENCE"/>
    <property type="match status" value="1"/>
</dbReference>
<reference evidence="2 4" key="3">
    <citation type="submission" date="2023-03" db="EMBL/GenBank/DDBJ databases">
        <title>Agriculturally important microbes genome sequencing.</title>
        <authorList>
            <person name="Dunlap C."/>
        </authorList>
    </citation>
    <scope>NUCLEOTIDE SEQUENCE [LARGE SCALE GENOMIC DNA]</scope>
    <source>
        <strain evidence="2 4">CBP-3203</strain>
    </source>
</reference>
<evidence type="ECO:0000313" key="4">
    <source>
        <dbReference type="Proteomes" id="UP001341297"/>
    </source>
</evidence>
<evidence type="ECO:0000313" key="3">
    <source>
        <dbReference type="Proteomes" id="UP000036168"/>
    </source>
</evidence>
<protein>
    <submittedName>
        <fullName evidence="2">DUF262 domain-containing protein</fullName>
    </submittedName>
</protein>
<dbReference type="RefSeq" id="WP_006640578.1">
    <property type="nucleotide sequence ID" value="NZ_JARRTL010000004.1"/>
</dbReference>
<dbReference type="EMBL" id="JARRTL010000004">
    <property type="protein sequence ID" value="MEC0483411.1"/>
    <property type="molecule type" value="Genomic_DNA"/>
</dbReference>
<dbReference type="EMBL" id="LECW02000030">
    <property type="protein sequence ID" value="KRT92717.1"/>
    <property type="molecule type" value="Genomic_DNA"/>
</dbReference>
<organism evidence="1 3">
    <name type="scientific">Bacillus glycinifermentans</name>
    <dbReference type="NCBI Taxonomy" id="1664069"/>
    <lineage>
        <taxon>Bacteria</taxon>
        <taxon>Bacillati</taxon>
        <taxon>Bacillota</taxon>
        <taxon>Bacilli</taxon>
        <taxon>Bacillales</taxon>
        <taxon>Bacillaceae</taxon>
        <taxon>Bacillus</taxon>
    </lineage>
</organism>
<gene>
    <name evidence="1" type="ORF">AB447_222315</name>
    <name evidence="2" type="ORF">P8828_00865</name>
</gene>